<evidence type="ECO:0008006" key="4">
    <source>
        <dbReference type="Google" id="ProtNLM"/>
    </source>
</evidence>
<feature type="chain" id="PRO_5042571410" description="Lipoprotein" evidence="1">
    <location>
        <begin position="20"/>
        <end position="181"/>
    </location>
</feature>
<dbReference type="AlphaFoldDB" id="A0AAJ4MNF4"/>
<name>A0AAJ4MNF4_9BURK</name>
<dbReference type="Proteomes" id="UP000662821">
    <property type="component" value="Chromosome"/>
</dbReference>
<feature type="signal peptide" evidence="1">
    <location>
        <begin position="1"/>
        <end position="19"/>
    </location>
</feature>
<sequence length="181" mass="19158">MKKIVAALLLFVSPFAACASPKASELATAQVVDQFVQGCFMNFPYPEKFQAWLARPGFQKLSSIDAAAYLGAYSGNAWNVQLDNSRFVLTSIGESACSVFANDLDASMTTNLVIGFLDYLKTQGATYQSKMVTPASATASLSSTSYAVSMNGQVIMHLTLTIAAPGTGPFQVALTAARAET</sequence>
<gene>
    <name evidence="2" type="ORF">J3P46_15045</name>
</gene>
<dbReference type="RefSeq" id="WP_151095093.1">
    <property type="nucleotide sequence ID" value="NZ_CP071520.1"/>
</dbReference>
<accession>A0AAJ4MNF4</accession>
<evidence type="ECO:0000313" key="2">
    <source>
        <dbReference type="EMBL" id="QSX94078.1"/>
    </source>
</evidence>
<dbReference type="EMBL" id="CP071520">
    <property type="protein sequence ID" value="QSX94078.1"/>
    <property type="molecule type" value="Genomic_DNA"/>
</dbReference>
<proteinExistence type="predicted"/>
<protein>
    <recommendedName>
        <fullName evidence="4">Lipoprotein</fullName>
    </recommendedName>
</protein>
<keyword evidence="1" id="KW-0732">Signal</keyword>
<evidence type="ECO:0000256" key="1">
    <source>
        <dbReference type="SAM" id="SignalP"/>
    </source>
</evidence>
<organism evidence="2 3">
    <name type="scientific">Janthinobacterium lividum</name>
    <dbReference type="NCBI Taxonomy" id="29581"/>
    <lineage>
        <taxon>Bacteria</taxon>
        <taxon>Pseudomonadati</taxon>
        <taxon>Pseudomonadota</taxon>
        <taxon>Betaproteobacteria</taxon>
        <taxon>Burkholderiales</taxon>
        <taxon>Oxalobacteraceae</taxon>
        <taxon>Janthinobacterium</taxon>
    </lineage>
</organism>
<reference evidence="2 3" key="1">
    <citation type="submission" date="2021-03" db="EMBL/GenBank/DDBJ databases">
        <title>Draft genome sequence of Janthinobacterium sp. strain PLB02 isolated from infected primmorphs (Lubomirskia baicalensis).</title>
        <authorList>
            <person name="Chernogor L.I."/>
            <person name="Belikov S.I."/>
            <person name="Petrushin I.S."/>
        </authorList>
    </citation>
    <scope>NUCLEOTIDE SEQUENCE [LARGE SCALE GENOMIC DNA]</scope>
    <source>
        <strain evidence="2 3">PLB02</strain>
    </source>
</reference>
<dbReference type="NCBIfam" id="NF047650">
    <property type="entry name" value="lipo_NMCC_0638"/>
    <property type="match status" value="1"/>
</dbReference>
<evidence type="ECO:0000313" key="3">
    <source>
        <dbReference type="Proteomes" id="UP000662821"/>
    </source>
</evidence>